<evidence type="ECO:0000256" key="1">
    <source>
        <dbReference type="SAM" id="Phobius"/>
    </source>
</evidence>
<proteinExistence type="predicted"/>
<protein>
    <submittedName>
        <fullName evidence="2">DUF5134 domain-containing protein</fullName>
    </submittedName>
</protein>
<comment type="caution">
    <text evidence="2">The sequence shown here is derived from an EMBL/GenBank/DDBJ whole genome shotgun (WGS) entry which is preliminary data.</text>
</comment>
<name>A0A1X2LP29_9MYCO</name>
<dbReference type="InterPro" id="IPR033458">
    <property type="entry name" value="DUF5134"/>
</dbReference>
<dbReference type="Proteomes" id="UP000193247">
    <property type="component" value="Unassembled WGS sequence"/>
</dbReference>
<keyword evidence="1" id="KW-0812">Transmembrane</keyword>
<sequence length="212" mass="23198">MIADLMLRWVVTGLFALSGTGYAVRILTRRQPWTAVVSHSVHLVMAIAMVVMAWPWGARLPTTGPALFFLLATVWFVTMTVLAARTIAQRAVWIYHASMVAAMAWMYAVMDGHLLPGQSGAHHRASADMSMPGMDMATTHPPGCGGSPGWISSVNWFWLLGFAVAALYWVYRSVIERPRGGAGFLRSSLTRFGQAMMAAGMAIMFAAMLFRV</sequence>
<reference evidence="2 3" key="1">
    <citation type="submission" date="2017-04" db="EMBL/GenBank/DDBJ databases">
        <title>The new phylogeny of genus Mycobacterium.</title>
        <authorList>
            <person name="Tortoli E."/>
            <person name="Trovato A."/>
            <person name="Cirillo D.M."/>
        </authorList>
    </citation>
    <scope>NUCLEOTIDE SEQUENCE [LARGE SCALE GENOMIC DNA]</scope>
    <source>
        <strain evidence="2 3">TBL 1200985</strain>
    </source>
</reference>
<feature type="transmembrane region" description="Helical" evidence="1">
    <location>
        <begin position="6"/>
        <end position="24"/>
    </location>
</feature>
<dbReference type="AlphaFoldDB" id="A0A1X2LP29"/>
<keyword evidence="1" id="KW-0472">Membrane</keyword>
<dbReference type="RefSeq" id="WP_085327433.1">
    <property type="nucleotide sequence ID" value="NZ_NCXP01000050.1"/>
</dbReference>
<keyword evidence="3" id="KW-1185">Reference proteome</keyword>
<feature type="transmembrane region" description="Helical" evidence="1">
    <location>
        <begin position="150"/>
        <end position="171"/>
    </location>
</feature>
<feature type="transmembrane region" description="Helical" evidence="1">
    <location>
        <begin position="91"/>
        <end position="110"/>
    </location>
</feature>
<keyword evidence="1" id="KW-1133">Transmembrane helix</keyword>
<gene>
    <name evidence="2" type="ORF">B8W66_22320</name>
</gene>
<dbReference type="OrthoDB" id="4734452at2"/>
<feature type="transmembrane region" description="Helical" evidence="1">
    <location>
        <begin position="192"/>
        <end position="210"/>
    </location>
</feature>
<organism evidence="2 3">
    <name type="scientific">Mycobacterium decipiens</name>
    <dbReference type="NCBI Taxonomy" id="1430326"/>
    <lineage>
        <taxon>Bacteria</taxon>
        <taxon>Bacillati</taxon>
        <taxon>Actinomycetota</taxon>
        <taxon>Actinomycetes</taxon>
        <taxon>Mycobacteriales</taxon>
        <taxon>Mycobacteriaceae</taxon>
        <taxon>Mycobacterium</taxon>
    </lineage>
</organism>
<dbReference type="Pfam" id="PF17197">
    <property type="entry name" value="DUF5134"/>
    <property type="match status" value="1"/>
</dbReference>
<evidence type="ECO:0000313" key="2">
    <source>
        <dbReference type="EMBL" id="OSC36868.1"/>
    </source>
</evidence>
<feature type="transmembrane region" description="Helical" evidence="1">
    <location>
        <begin position="36"/>
        <end position="54"/>
    </location>
</feature>
<accession>A0A1X2LP29</accession>
<feature type="transmembrane region" description="Helical" evidence="1">
    <location>
        <begin position="66"/>
        <end position="84"/>
    </location>
</feature>
<evidence type="ECO:0000313" key="3">
    <source>
        <dbReference type="Proteomes" id="UP000193247"/>
    </source>
</evidence>
<dbReference type="EMBL" id="NCXP01000050">
    <property type="protein sequence ID" value="OSC36868.1"/>
    <property type="molecule type" value="Genomic_DNA"/>
</dbReference>